<feature type="compositionally biased region" description="Basic and acidic residues" evidence="2">
    <location>
        <begin position="270"/>
        <end position="287"/>
    </location>
</feature>
<reference evidence="4" key="1">
    <citation type="journal article" date="2019" name="Int. J. Syst. Evol. Microbiol.">
        <title>The Global Catalogue of Microorganisms (GCM) 10K type strain sequencing project: providing services to taxonomists for standard genome sequencing and annotation.</title>
        <authorList>
            <consortium name="The Broad Institute Genomics Platform"/>
            <consortium name="The Broad Institute Genome Sequencing Center for Infectious Disease"/>
            <person name="Wu L."/>
            <person name="Ma J."/>
        </authorList>
    </citation>
    <scope>NUCLEOTIDE SEQUENCE [LARGE SCALE GENOMIC DNA]</scope>
    <source>
        <strain evidence="4">JCM 17804</strain>
    </source>
</reference>
<dbReference type="SUPFAM" id="SSF52096">
    <property type="entry name" value="ClpP/crotonase"/>
    <property type="match status" value="1"/>
</dbReference>
<protein>
    <submittedName>
        <fullName evidence="3">Enoyl-CoA hydratase</fullName>
    </submittedName>
</protein>
<comment type="caution">
    <text evidence="3">The sequence shown here is derived from an EMBL/GenBank/DDBJ whole genome shotgun (WGS) entry which is preliminary data.</text>
</comment>
<dbReference type="EMBL" id="BAABGJ010000081">
    <property type="protein sequence ID" value="GAA4359261.1"/>
    <property type="molecule type" value="Genomic_DNA"/>
</dbReference>
<accession>A0ABP8II12</accession>
<dbReference type="PANTHER" id="PTHR43802:SF1">
    <property type="entry name" value="IP11341P-RELATED"/>
    <property type="match status" value="1"/>
</dbReference>
<sequence length="294" mass="32323">MSNDQAQATETVLYEKIDGKAYIRFNRPEKRNALTYAAFDRLMECIADAERDDDVRVIVIAGSGGHFSAGHDLAEIGSEYGFDPSGKGRRPSQRARLDFDRRHLNQFRDLFYCSKPTMALVRGYCVGAGLHIVEACDLAIASDAARIGHPEQKAGLGGAAYMTAWNILAAGPKKARELLLLAEMLTPEGAVQMGLVNKVVPDAELEMAGEEWADRIAKLPRDAIAFGKAATHLALDSLGMTTQFAHGYVVHALSTNIRYEEDEYNFMKKRRDEGVRSASHGREERYSAEGGAQP</sequence>
<evidence type="ECO:0000313" key="4">
    <source>
        <dbReference type="Proteomes" id="UP001500975"/>
    </source>
</evidence>
<feature type="region of interest" description="Disordered" evidence="2">
    <location>
        <begin position="270"/>
        <end position="294"/>
    </location>
</feature>
<gene>
    <name evidence="3" type="ORF">GCM10023165_55090</name>
</gene>
<dbReference type="PANTHER" id="PTHR43802">
    <property type="entry name" value="ENOYL-COA HYDRATASE"/>
    <property type="match status" value="1"/>
</dbReference>
<evidence type="ECO:0000256" key="2">
    <source>
        <dbReference type="SAM" id="MobiDB-lite"/>
    </source>
</evidence>
<dbReference type="InterPro" id="IPR029045">
    <property type="entry name" value="ClpP/crotonase-like_dom_sf"/>
</dbReference>
<comment type="similarity">
    <text evidence="1">Belongs to the enoyl-CoA hydratase/isomerase family.</text>
</comment>
<dbReference type="CDD" id="cd06558">
    <property type="entry name" value="crotonase-like"/>
    <property type="match status" value="1"/>
</dbReference>
<keyword evidence="4" id="KW-1185">Reference proteome</keyword>
<evidence type="ECO:0000313" key="3">
    <source>
        <dbReference type="EMBL" id="GAA4359261.1"/>
    </source>
</evidence>
<organism evidence="3 4">
    <name type="scientific">Variovorax defluvii</name>
    <dbReference type="NCBI Taxonomy" id="913761"/>
    <lineage>
        <taxon>Bacteria</taxon>
        <taxon>Pseudomonadati</taxon>
        <taxon>Pseudomonadota</taxon>
        <taxon>Betaproteobacteria</taxon>
        <taxon>Burkholderiales</taxon>
        <taxon>Comamonadaceae</taxon>
        <taxon>Variovorax</taxon>
    </lineage>
</organism>
<dbReference type="Pfam" id="PF00378">
    <property type="entry name" value="ECH_1"/>
    <property type="match status" value="1"/>
</dbReference>
<proteinExistence type="inferred from homology"/>
<dbReference type="Gene3D" id="3.90.226.10">
    <property type="entry name" value="2-enoyl-CoA Hydratase, Chain A, domain 1"/>
    <property type="match status" value="1"/>
</dbReference>
<dbReference type="RefSeq" id="WP_345542018.1">
    <property type="nucleotide sequence ID" value="NZ_BAABGJ010000081.1"/>
</dbReference>
<name>A0ABP8II12_9BURK</name>
<evidence type="ECO:0000256" key="1">
    <source>
        <dbReference type="ARBA" id="ARBA00005254"/>
    </source>
</evidence>
<dbReference type="InterPro" id="IPR001753">
    <property type="entry name" value="Enoyl-CoA_hydra/iso"/>
</dbReference>
<dbReference type="Proteomes" id="UP001500975">
    <property type="component" value="Unassembled WGS sequence"/>
</dbReference>